<protein>
    <submittedName>
        <fullName evidence="3">Type I restriction enzyme, R subunit</fullName>
        <ecNumber evidence="3">3.1.21.3</ecNumber>
    </submittedName>
</protein>
<reference evidence="3 4" key="1">
    <citation type="journal article" date="2016" name="Front. Microbiol.">
        <title>Genomic Insight into the Host-Endosymbiont Relationship of Endozoicomonas montiporae CL-33(T) with its Coral Host.</title>
        <authorList>
            <person name="Ding J.-Y."/>
            <person name="Shiu J.-H."/>
            <person name="Chen W.-M."/>
            <person name="Chiang Y.-R."/>
            <person name="Tang S.-L."/>
        </authorList>
    </citation>
    <scope>NUCLEOTIDE SEQUENCE [LARGE SCALE GENOMIC DNA]</scope>
    <source>
        <strain evidence="3 4">CL-33</strain>
    </source>
</reference>
<accession>A0A142BI56</accession>
<dbReference type="Proteomes" id="UP000071065">
    <property type="component" value="Chromosome"/>
</dbReference>
<dbReference type="Gene3D" id="3.40.50.300">
    <property type="entry name" value="P-loop containing nucleotide triphosphate hydrolases"/>
    <property type="match status" value="2"/>
</dbReference>
<dbReference type="SMART" id="SM00487">
    <property type="entry name" value="DEXDc"/>
    <property type="match status" value="1"/>
</dbReference>
<dbReference type="InterPro" id="IPR014001">
    <property type="entry name" value="Helicase_ATP-bd"/>
</dbReference>
<dbReference type="Pfam" id="PF18766">
    <property type="entry name" value="SWI2_SNF2"/>
    <property type="match status" value="1"/>
</dbReference>
<dbReference type="GO" id="GO:0009307">
    <property type="term" value="P:DNA restriction-modification system"/>
    <property type="evidence" value="ECO:0007669"/>
    <property type="project" value="UniProtKB-KW"/>
</dbReference>
<dbReference type="GO" id="GO:0009035">
    <property type="term" value="F:type I site-specific deoxyribonuclease activity"/>
    <property type="evidence" value="ECO:0007669"/>
    <property type="project" value="UniProtKB-EC"/>
</dbReference>
<dbReference type="Pfam" id="PF22679">
    <property type="entry name" value="T1R_D3-like"/>
    <property type="match status" value="1"/>
</dbReference>
<feature type="domain" description="Helicase ATP-binding" evidence="2">
    <location>
        <begin position="359"/>
        <end position="600"/>
    </location>
</feature>
<dbReference type="SUPFAM" id="SSF52540">
    <property type="entry name" value="P-loop containing nucleoside triphosphate hydrolases"/>
    <property type="match status" value="1"/>
</dbReference>
<dbReference type="PANTHER" id="PTHR42927:SF1">
    <property type="entry name" value="HELICASE SUPERFAMILY 1 AND 2 DOMAIN-CONTAINING PROTEIN"/>
    <property type="match status" value="1"/>
</dbReference>
<feature type="region of interest" description="Disordered" evidence="1">
    <location>
        <begin position="242"/>
        <end position="262"/>
    </location>
</feature>
<dbReference type="AlphaFoldDB" id="A0A142BI56"/>
<dbReference type="PANTHER" id="PTHR42927">
    <property type="entry name" value="HELICASE SUPERFAMILY 1 AND 2 DOMAIN-CONTAINING PROTEIN"/>
    <property type="match status" value="1"/>
</dbReference>
<feature type="compositionally biased region" description="Basic and acidic residues" evidence="1">
    <location>
        <begin position="1"/>
        <end position="22"/>
    </location>
</feature>
<dbReference type="STRING" id="570277.EZMO1_4519"/>
<dbReference type="Gene3D" id="3.90.1570.50">
    <property type="match status" value="1"/>
</dbReference>
<dbReference type="PATRIC" id="fig|570277.3.peg.4843"/>
<dbReference type="EMBL" id="CP013251">
    <property type="protein sequence ID" value="AMO58432.1"/>
    <property type="molecule type" value="Genomic_DNA"/>
</dbReference>
<evidence type="ECO:0000259" key="2">
    <source>
        <dbReference type="SMART" id="SM00487"/>
    </source>
</evidence>
<gene>
    <name evidence="3" type="primary">hsdR3</name>
    <name evidence="3" type="ORF">EZMO1_4519</name>
</gene>
<dbReference type="InterPro" id="IPR040980">
    <property type="entry name" value="SWI2_SNF2"/>
</dbReference>
<dbReference type="InterPro" id="IPR055180">
    <property type="entry name" value="HsdR_RecA-like_helicase_dom_2"/>
</dbReference>
<dbReference type="GO" id="GO:0005524">
    <property type="term" value="F:ATP binding"/>
    <property type="evidence" value="ECO:0007669"/>
    <property type="project" value="UniProtKB-KW"/>
</dbReference>
<evidence type="ECO:0000256" key="1">
    <source>
        <dbReference type="SAM" id="MobiDB-lite"/>
    </source>
</evidence>
<evidence type="ECO:0000313" key="4">
    <source>
        <dbReference type="Proteomes" id="UP000071065"/>
    </source>
</evidence>
<dbReference type="GO" id="GO:0003677">
    <property type="term" value="F:DNA binding"/>
    <property type="evidence" value="ECO:0007669"/>
    <property type="project" value="UniProtKB-KW"/>
</dbReference>
<keyword evidence="3" id="KW-0378">Hydrolase</keyword>
<organism evidence="3 4">
    <name type="scientific">Endozoicomonas montiporae CL-33</name>
    <dbReference type="NCBI Taxonomy" id="570277"/>
    <lineage>
        <taxon>Bacteria</taxon>
        <taxon>Pseudomonadati</taxon>
        <taxon>Pseudomonadota</taxon>
        <taxon>Gammaproteobacteria</taxon>
        <taxon>Oceanospirillales</taxon>
        <taxon>Endozoicomonadaceae</taxon>
        <taxon>Endozoicomonas</taxon>
    </lineage>
</organism>
<dbReference type="EC" id="3.1.21.3" evidence="3"/>
<feature type="region of interest" description="Disordered" evidence="1">
    <location>
        <begin position="1021"/>
        <end position="1040"/>
    </location>
</feature>
<feature type="region of interest" description="Disordered" evidence="1">
    <location>
        <begin position="1"/>
        <end position="26"/>
    </location>
</feature>
<evidence type="ECO:0000313" key="3">
    <source>
        <dbReference type="EMBL" id="AMO58432.1"/>
    </source>
</evidence>
<dbReference type="Pfam" id="PF04313">
    <property type="entry name" value="HSDR_N"/>
    <property type="match status" value="1"/>
</dbReference>
<proteinExistence type="predicted"/>
<sequence>MNDHNNTDDKQPSKFANKETPKKPQRRHVIEMQQGGAQEAFYMMKSAPSIGHSRLSKVNESAFQNDMITRLQDKGWLLGSGDQYDRKTALYTSDVLDFVKNTQPKEWQKFCKSFPVDSEQHFISHLVNQLKKADANAIDKELRSFGTLGVLRHGLKIRNARFSLCQFMPEHSLNPDTLARYKENRCRVVPELVYSPYATAEHLAETGKQAKKWRIDLVLFVNGLPVATLELKSEFKQATENAKRQYQKTRLPKDPETGKPEPLLTFKRGALVHFAVSQYEVYMATKLAGSDTFFLPFNKGTAEGGAGNDVPDDQNEYATEYLWNEVLLPDNLLNIIGRFVHLQIEEKEDWEGRKSKKETLIFPRYHQWDVVTKLIDAAKMEGTGNKYLVQHSAGSGKSNSIAWTAHQLSTLYDGEGNKQFHSVIVITDRTVLDDQLQDTIYQFEHADGVVGRINNKEGDGSKSEKLASALESAQPIIIVTIQTFPYVLAAIENSTSLKERRYAVIADEAHSSQTGSTARKLKEVLMVDSDDVDEDKPLSSEDVLDAALSRTSAARRGSSNLNYYAFTATPKEKTVQLFGRLPNPNEPASKKNKPEAFHIYSMRQAIEEGFILDVLKNYTNYKVAYQLAQKIEAADEEVDSKKAKVKLNRWVRLHEHNISQKVRVIVEHFKEHVMGLLGGQAKAMVVTSSRKEAVRYKLAFDKYLSEHTSHKKESSIAVMIAFSGEVEFHKNDPDSLALLDQTFTEKGMNPNLKGRDMRKAFDTDDYQIMLVANKFQTGFDQPKLCAMYVDKPLGGVECVQTLSRLNRQYPGKAECGTFVLDFVNEPEDILESFQPYYQTAELADVSDPDKVFDLYEKLRASGIFTWNEVERFCEAFLAKSKSNAAVSNIVKPAVNRWQTRYSSAIAAYVQAKEMFERTKKTKDAVLIANAENSFKECKQEKDRLEIFKKDLGTFTRFYEFMSQIVDYDDRELEKLSLYTRYLRPLLREKVIEEDDIDLDNVVMSHYRLSKIRQQDIELKEDAEGYELEPGDGGGTAKPKDKKEEFLSQIVARLNELFITDELSDGDLINYAYTVRDKLTENDTVMKQIENNTAEQALLGDFPQAIDDAVMDSNEAHQEMMMQYLSNPEVARGFARVVFDMLKG</sequence>
<dbReference type="InterPro" id="IPR007409">
    <property type="entry name" value="Restrct_endonuc_type1_HsdR_N"/>
</dbReference>
<dbReference type="KEGG" id="emp:EZMO1_4519"/>
<name>A0A142BI56_9GAMM</name>
<dbReference type="InterPro" id="IPR027417">
    <property type="entry name" value="P-loop_NTPase"/>
</dbReference>